<proteinExistence type="predicted"/>
<gene>
    <name evidence="1" type="ORF">CHS0354_015864</name>
</gene>
<organism evidence="1 2">
    <name type="scientific">Potamilus streckersoni</name>
    <dbReference type="NCBI Taxonomy" id="2493646"/>
    <lineage>
        <taxon>Eukaryota</taxon>
        <taxon>Metazoa</taxon>
        <taxon>Spiralia</taxon>
        <taxon>Lophotrochozoa</taxon>
        <taxon>Mollusca</taxon>
        <taxon>Bivalvia</taxon>
        <taxon>Autobranchia</taxon>
        <taxon>Heteroconchia</taxon>
        <taxon>Palaeoheterodonta</taxon>
        <taxon>Unionida</taxon>
        <taxon>Unionoidea</taxon>
        <taxon>Unionidae</taxon>
        <taxon>Ambleminae</taxon>
        <taxon>Lampsilini</taxon>
        <taxon>Potamilus</taxon>
    </lineage>
</organism>
<protein>
    <submittedName>
        <fullName evidence="1">Uncharacterized protein</fullName>
    </submittedName>
</protein>
<dbReference type="EMBL" id="JAEAOA010000985">
    <property type="protein sequence ID" value="KAK3589846.1"/>
    <property type="molecule type" value="Genomic_DNA"/>
</dbReference>
<sequence length="82" mass="8959">MSSLDYRLKYGEATAIEEGTHRPSNRGLGKLGKSPYLIYTCLHQSFLGVETDDMRCSACVAKAGGVNNQGRGRDFIVGTMEE</sequence>
<name>A0AAE0VTV7_9BIVA</name>
<accession>A0AAE0VTV7</accession>
<dbReference type="Proteomes" id="UP001195483">
    <property type="component" value="Unassembled WGS sequence"/>
</dbReference>
<reference evidence="1" key="3">
    <citation type="submission" date="2023-05" db="EMBL/GenBank/DDBJ databases">
        <authorList>
            <person name="Smith C.H."/>
        </authorList>
    </citation>
    <scope>NUCLEOTIDE SEQUENCE</scope>
    <source>
        <strain evidence="1">CHS0354</strain>
        <tissue evidence="1">Mantle</tissue>
    </source>
</reference>
<evidence type="ECO:0000313" key="2">
    <source>
        <dbReference type="Proteomes" id="UP001195483"/>
    </source>
</evidence>
<dbReference type="AlphaFoldDB" id="A0AAE0VTV7"/>
<reference evidence="1" key="2">
    <citation type="journal article" date="2021" name="Genome Biol. Evol.">
        <title>Developing a high-quality reference genome for a parasitic bivalve with doubly uniparental inheritance (Bivalvia: Unionida).</title>
        <authorList>
            <person name="Smith C.H."/>
        </authorList>
    </citation>
    <scope>NUCLEOTIDE SEQUENCE</scope>
    <source>
        <strain evidence="1">CHS0354</strain>
        <tissue evidence="1">Mantle</tissue>
    </source>
</reference>
<evidence type="ECO:0000313" key="1">
    <source>
        <dbReference type="EMBL" id="KAK3589846.1"/>
    </source>
</evidence>
<reference evidence="1" key="1">
    <citation type="journal article" date="2021" name="Genome Biol. Evol.">
        <title>A High-Quality Reference Genome for a Parasitic Bivalve with Doubly Uniparental Inheritance (Bivalvia: Unionida).</title>
        <authorList>
            <person name="Smith C.H."/>
        </authorList>
    </citation>
    <scope>NUCLEOTIDE SEQUENCE</scope>
    <source>
        <strain evidence="1">CHS0354</strain>
    </source>
</reference>
<keyword evidence="2" id="KW-1185">Reference proteome</keyword>
<comment type="caution">
    <text evidence="1">The sequence shown here is derived from an EMBL/GenBank/DDBJ whole genome shotgun (WGS) entry which is preliminary data.</text>
</comment>